<dbReference type="EMBL" id="CADEPI010000159">
    <property type="protein sequence ID" value="CAB3378179.1"/>
    <property type="molecule type" value="Genomic_DNA"/>
</dbReference>
<organism evidence="8 9">
    <name type="scientific">Cloeon dipterum</name>
    <dbReference type="NCBI Taxonomy" id="197152"/>
    <lineage>
        <taxon>Eukaryota</taxon>
        <taxon>Metazoa</taxon>
        <taxon>Ecdysozoa</taxon>
        <taxon>Arthropoda</taxon>
        <taxon>Hexapoda</taxon>
        <taxon>Insecta</taxon>
        <taxon>Pterygota</taxon>
        <taxon>Palaeoptera</taxon>
        <taxon>Ephemeroptera</taxon>
        <taxon>Pisciforma</taxon>
        <taxon>Baetidae</taxon>
        <taxon>Cloeon</taxon>
    </lineage>
</organism>
<dbReference type="PANTHER" id="PTHR23301:SF98">
    <property type="entry name" value="CHITIN-BINDING TYPE-2 DOMAIN-CONTAINING PROTEIN-RELATED"/>
    <property type="match status" value="1"/>
</dbReference>
<evidence type="ECO:0000256" key="2">
    <source>
        <dbReference type="ARBA" id="ARBA00022729"/>
    </source>
</evidence>
<dbReference type="PROSITE" id="PS50940">
    <property type="entry name" value="CHIT_BIND_II"/>
    <property type="match status" value="3"/>
</dbReference>
<keyword evidence="3" id="KW-0677">Repeat</keyword>
<gene>
    <name evidence="8" type="ORF">CLODIP_2_CD10147</name>
</gene>
<evidence type="ECO:0000259" key="7">
    <source>
        <dbReference type="PROSITE" id="PS50940"/>
    </source>
</evidence>
<protein>
    <recommendedName>
        <fullName evidence="7">Chitin-binding type-2 domain-containing protein</fullName>
    </recommendedName>
</protein>
<dbReference type="AlphaFoldDB" id="A0A8S1DCJ7"/>
<evidence type="ECO:0000313" key="8">
    <source>
        <dbReference type="EMBL" id="CAB3378179.1"/>
    </source>
</evidence>
<keyword evidence="4" id="KW-1015">Disulfide bond</keyword>
<keyword evidence="5" id="KW-0325">Glycoprotein</keyword>
<dbReference type="GO" id="GO:0005576">
    <property type="term" value="C:extracellular region"/>
    <property type="evidence" value="ECO:0007669"/>
    <property type="project" value="InterPro"/>
</dbReference>
<proteinExistence type="predicted"/>
<evidence type="ECO:0000256" key="6">
    <source>
        <dbReference type="SAM" id="SignalP"/>
    </source>
</evidence>
<dbReference type="GO" id="GO:0008061">
    <property type="term" value="F:chitin binding"/>
    <property type="evidence" value="ECO:0007669"/>
    <property type="project" value="UniProtKB-KW"/>
</dbReference>
<comment type="caution">
    <text evidence="8">The sequence shown here is derived from an EMBL/GenBank/DDBJ whole genome shotgun (WGS) entry which is preliminary data.</text>
</comment>
<dbReference type="PANTHER" id="PTHR23301">
    <property type="entry name" value="CHITIN BINDING PERITROPHIN-A"/>
    <property type="match status" value="1"/>
</dbReference>
<feature type="domain" description="Chitin-binding type-2" evidence="7">
    <location>
        <begin position="149"/>
        <end position="217"/>
    </location>
</feature>
<feature type="signal peptide" evidence="6">
    <location>
        <begin position="1"/>
        <end position="17"/>
    </location>
</feature>
<accession>A0A8S1DCJ7</accession>
<dbReference type="Gene3D" id="2.170.140.10">
    <property type="entry name" value="Chitin binding domain"/>
    <property type="match status" value="3"/>
</dbReference>
<name>A0A8S1DCJ7_9INSE</name>
<dbReference type="OrthoDB" id="9991479at2759"/>
<keyword evidence="9" id="KW-1185">Reference proteome</keyword>
<sequence length="217" mass="23882">MDRIWIPIIIGFICVCAQQCPERNGRFADPRQCDKYVECQEGEATEKLCPDGLLFNPKVGLFGYPCGYPKDVDCTGREATQPPQATSECPHQFGYFKVGDAANCGQFMNCADGRGYVFDCPEGLAFDSTNYQCNWPDLVDDCNTEEFLGFSCPEEKVSSLGPVGFGGFNSFRSPDGDCTRFFICENGRPRLFRCGVGRAFNEFIGTCDGAENVTGCA</sequence>
<evidence type="ECO:0000256" key="1">
    <source>
        <dbReference type="ARBA" id="ARBA00022669"/>
    </source>
</evidence>
<evidence type="ECO:0000256" key="3">
    <source>
        <dbReference type="ARBA" id="ARBA00022737"/>
    </source>
</evidence>
<reference evidence="8 9" key="1">
    <citation type="submission" date="2020-04" db="EMBL/GenBank/DDBJ databases">
        <authorList>
            <person name="Alioto T."/>
            <person name="Alioto T."/>
            <person name="Gomez Garrido J."/>
        </authorList>
    </citation>
    <scope>NUCLEOTIDE SEQUENCE [LARGE SCALE GENOMIC DNA]</scope>
</reference>
<dbReference type="SMART" id="SM00494">
    <property type="entry name" value="ChtBD2"/>
    <property type="match status" value="3"/>
</dbReference>
<feature type="chain" id="PRO_5035742582" description="Chitin-binding type-2 domain-containing protein" evidence="6">
    <location>
        <begin position="18"/>
        <end position="217"/>
    </location>
</feature>
<dbReference type="InterPro" id="IPR051940">
    <property type="entry name" value="Chitin_bind-dev_reg"/>
</dbReference>
<dbReference type="Pfam" id="PF01607">
    <property type="entry name" value="CBM_14"/>
    <property type="match status" value="3"/>
</dbReference>
<keyword evidence="1" id="KW-0147">Chitin-binding</keyword>
<dbReference type="InterPro" id="IPR002557">
    <property type="entry name" value="Chitin-bd_dom"/>
</dbReference>
<keyword evidence="2 6" id="KW-0732">Signal</keyword>
<dbReference type="InterPro" id="IPR036508">
    <property type="entry name" value="Chitin-bd_dom_sf"/>
</dbReference>
<feature type="domain" description="Chitin-binding type-2" evidence="7">
    <location>
        <begin position="17"/>
        <end position="76"/>
    </location>
</feature>
<evidence type="ECO:0000256" key="5">
    <source>
        <dbReference type="ARBA" id="ARBA00023180"/>
    </source>
</evidence>
<dbReference type="Proteomes" id="UP000494165">
    <property type="component" value="Unassembled WGS sequence"/>
</dbReference>
<feature type="domain" description="Chitin-binding type-2" evidence="7">
    <location>
        <begin position="86"/>
        <end position="144"/>
    </location>
</feature>
<evidence type="ECO:0000256" key="4">
    <source>
        <dbReference type="ARBA" id="ARBA00023157"/>
    </source>
</evidence>
<evidence type="ECO:0000313" key="9">
    <source>
        <dbReference type="Proteomes" id="UP000494165"/>
    </source>
</evidence>
<dbReference type="SUPFAM" id="SSF57625">
    <property type="entry name" value="Invertebrate chitin-binding proteins"/>
    <property type="match status" value="3"/>
</dbReference>